<protein>
    <submittedName>
        <fullName evidence="5">RNA-dependent RNA polymerase</fullName>
    </submittedName>
</protein>
<sequence length="2000" mass="231633">MNSRLEFRALVLQNRHKTYPNLDNIFDRTLTTLHKVKDEFDFKYDGDHLEVMEHPYMGFCFFEAVHWFSNNSIKCAPHDLTFYWLTSRKEQKIWKFFRDVPEDLGNLTPDLIFEEDGIYHIIEFGTRKLSDPSSMKSYVEIKMKKYSSLINWLVRSGRKVQFDCIIVSRCCIVSTIPMPDRMVAALCLRYMTALSMLEFLKYSHPSVLPFLLDPLEAFNIETDMSSVMEALSNDEENILRKYKLRVKVPEACHFDKWTAFRLALHNQKILNVKQVIPDITMKDVIAEGGREDNCDSISRLPFAIAEKGDLSVNDISHSYWCDMPDHLREIWLNVLAEYNCCPDSYQTFQPTDAPLEHQLTLLQHVTKDYKKYRNRINLVLNHDTKERLATLGVGGKHMRNNNLVRQKRQFSQKHFHWSTNTDDIQDFINQFPDMIEELSVEEQTTSLELLDLATPKTNWPPMQTYQRLADNVYETLIFMSTIARELACSAAQSCKPHQFILKRIPSYQCLLLIKPTRSDENIFFSLLMNVRTTFEVGNLFPKPIKLGQYSVFDFKSVNFPWIETVLRLPEMYLAIKYMAIKSKALMKNLAAGLLIALDNKADAEEVFTKCRYIYMKGIQLPKQSRRPWDVLSGLPKYPRSRLTVFLIKRSIMLCQRVLLMTNLGVENNDEVWINIPNFVSDDEVSSWEDVLSIMYTGYFRNKNSYMSKNQSLAMVEKIIAPELEFQHNEEYKAKVEEGISSCPNKMEWNSGFLLYCINRWEQDCSSRGIKQPKSHITDEFLKQLGRVRVEDLATLKASNVDLEEKEYVEGYKSIPRKKLLLVLKDEILNFGPTLETALPHAINLISNRGGTMMISLFKKPQHGGLREIYVMDLASRIVQYCVEMLGRIICSTMRNEAMSHTEVKTNYRHDHMAKVHEELNILKRKRLDASAVTVSDNDDAEKWNQYQYMNKFAFMLIHMTDERLHPFVRISLSQWLNKRIRLEDTVLRAMANGVLKSNSPDITELIEGFRGLRHTPIIDKGMCDVKVQTGMMQGLLHFTSSALHALAMLGYEHLIHEYIRAQLKALNKERNKSYMAKLVTNYAITSDDSVCINTLISDIDLPTVISNFLTGCTAMKLATASLLGIMSSKKKASYCTAPISEFNSQWMDRNEVIRPKVRHILACFTYASMGNFLEQMDNMASLRQQALESGVPIHHISFINFLQGLYFYRLLGSASGSVFDKVADFYKILPDPNSGFFLIDPPTASGIVSTDFNAYCLADRFPMLGAKYSYSYRSSDMMVGSSGSLRSATCLSIEFSNMRRYMGLMKEINKEEIAEYLKEHPDLLYRSARNEKESSIQISIKLMQPNVLKSLSRDFSVMARELSASVYILWAPLVRPNSAIMNQIMGLPDNCEKRSIAQVIVDEIPPLRNMVSKGEGCMSEITRKWFFPLYKQFDMMRLMIAELETRIEQLQKSDPKSATSVDVFEGKLDEISLLKLCAYRWFNLRDPWTSTSLYDILWNEAKELYPFIHDTHDMTLESNQIDKAQKLKIILDRTEKKGKVIHPISRGGRAVRSSGLITFISYNFKEGVVLKPKDHFAKDDALFRRLRRITMCLQLPISDTRKERIILSEINKVDYELWKTSLRFSPLCLLHKNNPTTLTMSKVIDICRGTNSILGSWVIKQHRPPHTKRRKEWTGRGVWSGIFCSHNRITRVVLTVQDKYLTKIQTNNLDSLTMQRNKLLRLLDQWDVHPVIAKRADAAAHFISTFEHASGTPVFVDSRLKIEDSIYSNLWKINVVGTRLTVTYDNTPIYEFTNRSDLIQESYDIDDTDIINMILDNVSIPSDIMTDFLMTNFNDDRSNIQDWIKEMIRKRNPYNDPDYFTMPVIIPYSEVEEGLDELFSTFTGDVFVNTEAETEIANHCLFDEEQSKYRVFEAIATEKNIVSIIHFNFLRKYIDHGLVLVNRVNQQGYVTSEEEKFVFNLFTGEQKQVKKRKPTFDFWEEFTDRTPSVGSKSPVKTPKK</sequence>
<evidence type="ECO:0000256" key="2">
    <source>
        <dbReference type="ARBA" id="ARBA00034123"/>
    </source>
</evidence>
<organism evidence="5">
    <name type="scientific">Hubei blood fluke virus 2</name>
    <dbReference type="NCBI Taxonomy" id="1922840"/>
    <lineage>
        <taxon>Viruses</taxon>
        <taxon>Riboviria</taxon>
    </lineage>
</organism>
<keyword evidence="5" id="KW-0696">RNA-directed RNA polymerase</keyword>
<evidence type="ECO:0000259" key="3">
    <source>
        <dbReference type="PROSITE" id="PS50525"/>
    </source>
</evidence>
<dbReference type="GO" id="GO:0006351">
    <property type="term" value="P:DNA-templated transcription"/>
    <property type="evidence" value="ECO:0007669"/>
    <property type="project" value="InterPro"/>
</dbReference>
<proteinExistence type="inferred from homology"/>
<dbReference type="GO" id="GO:0003968">
    <property type="term" value="F:RNA-directed RNA polymerase activity"/>
    <property type="evidence" value="ECO:0007669"/>
    <property type="project" value="UniProtKB-KW"/>
</dbReference>
<evidence type="ECO:0000313" key="6">
    <source>
        <dbReference type="EMBL" id="APG79279.1"/>
    </source>
</evidence>
<name>A0A1L3KPE9_9VIRU</name>
<dbReference type="Pfam" id="PF15518">
    <property type="entry name" value="L_protein_N"/>
    <property type="match status" value="1"/>
</dbReference>
<evidence type="ECO:0000313" key="4">
    <source>
        <dbReference type="EMBL" id="APG79250.1"/>
    </source>
</evidence>
<dbReference type="PROSITE" id="PS50525">
    <property type="entry name" value="RDRP_SSRNA_NEG_SEG"/>
    <property type="match status" value="1"/>
</dbReference>
<reference evidence="5" key="1">
    <citation type="journal article" date="2016" name="Nature">
        <title>Redefining the invertebrate RNA virosphere.</title>
        <authorList>
            <person name="Shi M."/>
            <person name="Lin X.D."/>
            <person name="Tian J.H."/>
            <person name="Chen L.J."/>
            <person name="Chen X."/>
            <person name="Li C.X."/>
            <person name="Qin X.C."/>
            <person name="Li J."/>
            <person name="Cao J.P."/>
            <person name="Eden J.S."/>
            <person name="Buchmann J."/>
            <person name="Wang W."/>
            <person name="Xu J."/>
            <person name="Holmes E.C."/>
            <person name="Zhang Y.Z."/>
        </authorList>
    </citation>
    <scope>NUCLEOTIDE SEQUENCE</scope>
    <source>
        <strain evidence="4">HBXXC60124</strain>
        <strain evidence="5">JSC69896</strain>
        <strain evidence="6">RBXXC137009</strain>
    </source>
</reference>
<keyword evidence="1" id="KW-0378">Hydrolase</keyword>
<dbReference type="Pfam" id="PF04196">
    <property type="entry name" value="Bunya_RdRp"/>
    <property type="match status" value="1"/>
</dbReference>
<dbReference type="GO" id="GO:0039694">
    <property type="term" value="P:viral RNA genome replication"/>
    <property type="evidence" value="ECO:0007669"/>
    <property type="project" value="InterPro"/>
</dbReference>
<dbReference type="EMBL" id="KX884768">
    <property type="protein sequence ID" value="APG79257.1"/>
    <property type="molecule type" value="Genomic_RNA"/>
</dbReference>
<comment type="similarity">
    <text evidence="2">Belongs to the Bunyavirales RNA polymerase family.</text>
</comment>
<dbReference type="EMBL" id="KX884761">
    <property type="protein sequence ID" value="APG79250.1"/>
    <property type="molecule type" value="Genomic_RNA"/>
</dbReference>
<keyword evidence="5" id="KW-0548">Nucleotidyltransferase</keyword>
<keyword evidence="5" id="KW-0808">Transferase</keyword>
<feature type="domain" description="RdRp catalytic" evidence="3">
    <location>
        <begin position="923"/>
        <end position="1133"/>
    </location>
</feature>
<dbReference type="InterPro" id="IPR007322">
    <property type="entry name" value="RNA_pol_bunyavir"/>
</dbReference>
<evidence type="ECO:0000313" key="5">
    <source>
        <dbReference type="EMBL" id="APG79257.1"/>
    </source>
</evidence>
<evidence type="ECO:0000256" key="1">
    <source>
        <dbReference type="ARBA" id="ARBA00022801"/>
    </source>
</evidence>
<dbReference type="GO" id="GO:0016787">
    <property type="term" value="F:hydrolase activity"/>
    <property type="evidence" value="ECO:0007669"/>
    <property type="project" value="UniProtKB-KW"/>
</dbReference>
<dbReference type="EMBL" id="KX884790">
    <property type="protein sequence ID" value="APG79279.1"/>
    <property type="molecule type" value="Genomic_RNA"/>
</dbReference>
<dbReference type="InterPro" id="IPR007099">
    <property type="entry name" value="RNA-dir_pol_NSvirus"/>
</dbReference>
<accession>A0A1L3KPE9</accession>
<dbReference type="InterPro" id="IPR029124">
    <property type="entry name" value="L_protein_N"/>
</dbReference>